<proteinExistence type="predicted"/>
<sequence length="117" mass="13408">MNRLKQLAGPAPARLSRAEAVAPPRAKPDQHLFADLWPRHRLPCWKRRGCQGLCRPRRLHQDVVGTGKIITRNAAQDLGIPLAQVESGLMRNYVERRMWLGEQRQLTHMAQFRAVGR</sequence>
<name>A0ABP0PJ57_9DINO</name>
<keyword evidence="3" id="KW-1185">Reference proteome</keyword>
<organism evidence="2 3">
    <name type="scientific">Durusdinium trenchii</name>
    <dbReference type="NCBI Taxonomy" id="1381693"/>
    <lineage>
        <taxon>Eukaryota</taxon>
        <taxon>Sar</taxon>
        <taxon>Alveolata</taxon>
        <taxon>Dinophyceae</taxon>
        <taxon>Suessiales</taxon>
        <taxon>Symbiodiniaceae</taxon>
        <taxon>Durusdinium</taxon>
    </lineage>
</organism>
<protein>
    <submittedName>
        <fullName evidence="2">Uncharacterized protein</fullName>
    </submittedName>
</protein>
<accession>A0ABP0PJ57</accession>
<feature type="region of interest" description="Disordered" evidence="1">
    <location>
        <begin position="1"/>
        <end position="26"/>
    </location>
</feature>
<comment type="caution">
    <text evidence="2">The sequence shown here is derived from an EMBL/GenBank/DDBJ whole genome shotgun (WGS) entry which is preliminary data.</text>
</comment>
<dbReference type="EMBL" id="CAXAMN010023140">
    <property type="protein sequence ID" value="CAK9075563.1"/>
    <property type="molecule type" value="Genomic_DNA"/>
</dbReference>
<dbReference type="Proteomes" id="UP001642484">
    <property type="component" value="Unassembled WGS sequence"/>
</dbReference>
<evidence type="ECO:0000313" key="3">
    <source>
        <dbReference type="Proteomes" id="UP001642484"/>
    </source>
</evidence>
<reference evidence="2 3" key="1">
    <citation type="submission" date="2024-02" db="EMBL/GenBank/DDBJ databases">
        <authorList>
            <person name="Chen Y."/>
            <person name="Shah S."/>
            <person name="Dougan E. K."/>
            <person name="Thang M."/>
            <person name="Chan C."/>
        </authorList>
    </citation>
    <scope>NUCLEOTIDE SEQUENCE [LARGE SCALE GENOMIC DNA]</scope>
</reference>
<evidence type="ECO:0000313" key="2">
    <source>
        <dbReference type="EMBL" id="CAK9075563.1"/>
    </source>
</evidence>
<gene>
    <name evidence="2" type="ORF">CCMP2556_LOCUS37208</name>
</gene>
<evidence type="ECO:0000256" key="1">
    <source>
        <dbReference type="SAM" id="MobiDB-lite"/>
    </source>
</evidence>